<keyword evidence="8" id="KW-0350">Heme biosynthesis</keyword>
<evidence type="ECO:0000256" key="10">
    <source>
        <dbReference type="ARBA" id="ARBA00023157"/>
    </source>
</evidence>
<proteinExistence type="predicted"/>
<evidence type="ECO:0000256" key="8">
    <source>
        <dbReference type="ARBA" id="ARBA00023133"/>
    </source>
</evidence>
<dbReference type="AlphaFoldDB" id="A0A563E3T2"/>
<evidence type="ECO:0000256" key="13">
    <source>
        <dbReference type="SAM" id="Phobius"/>
    </source>
</evidence>
<feature type="transmembrane region" description="Helical" evidence="13">
    <location>
        <begin position="82"/>
        <end position="102"/>
    </location>
</feature>
<dbReference type="InterPro" id="IPR050450">
    <property type="entry name" value="COX15/CtaA_HemeA_synthase"/>
</dbReference>
<evidence type="ECO:0000256" key="9">
    <source>
        <dbReference type="ARBA" id="ARBA00023136"/>
    </source>
</evidence>
<evidence type="ECO:0000256" key="5">
    <source>
        <dbReference type="ARBA" id="ARBA00022989"/>
    </source>
</evidence>
<keyword evidence="7" id="KW-0408">Iron</keyword>
<feature type="compositionally biased region" description="Basic and acidic residues" evidence="12">
    <location>
        <begin position="318"/>
        <end position="329"/>
    </location>
</feature>
<dbReference type="Proteomes" id="UP000320244">
    <property type="component" value="Unassembled WGS sequence"/>
</dbReference>
<keyword evidence="15" id="KW-1185">Reference proteome</keyword>
<dbReference type="Pfam" id="PF02628">
    <property type="entry name" value="COX15-CtaA"/>
    <property type="match status" value="1"/>
</dbReference>
<feature type="transmembrane region" description="Helical" evidence="13">
    <location>
        <begin position="20"/>
        <end position="42"/>
    </location>
</feature>
<evidence type="ECO:0000256" key="2">
    <source>
        <dbReference type="ARBA" id="ARBA00022475"/>
    </source>
</evidence>
<reference evidence="14 15" key="2">
    <citation type="submission" date="2019-08" db="EMBL/GenBank/DDBJ databases">
        <title>Jejuicoccus antrihumi gen. nov., sp. nov., a new member of the family Dermacoccaceae isolated from a cave.</title>
        <authorList>
            <person name="Schumann P."/>
            <person name="Kim I.S."/>
        </authorList>
    </citation>
    <scope>NUCLEOTIDE SEQUENCE [LARGE SCALE GENOMIC DNA]</scope>
    <source>
        <strain evidence="14 15">C5-26</strain>
    </source>
</reference>
<keyword evidence="5 13" id="KW-1133">Transmembrane helix</keyword>
<keyword evidence="6" id="KW-0560">Oxidoreductase</keyword>
<feature type="transmembrane region" description="Helical" evidence="13">
    <location>
        <begin position="280"/>
        <end position="300"/>
    </location>
</feature>
<comment type="subcellular location">
    <subcellularLocation>
        <location evidence="1">Membrane</location>
        <topology evidence="1">Multi-pass membrane protein</topology>
    </subcellularLocation>
</comment>
<evidence type="ECO:0000256" key="6">
    <source>
        <dbReference type="ARBA" id="ARBA00023002"/>
    </source>
</evidence>
<evidence type="ECO:0000256" key="11">
    <source>
        <dbReference type="ARBA" id="ARBA00023444"/>
    </source>
</evidence>
<dbReference type="PANTHER" id="PTHR35457">
    <property type="entry name" value="HEME A SYNTHASE"/>
    <property type="match status" value="1"/>
</dbReference>
<dbReference type="RefSeq" id="WP_146316041.1">
    <property type="nucleotide sequence ID" value="NZ_VCQV01000007.1"/>
</dbReference>
<feature type="region of interest" description="Disordered" evidence="12">
    <location>
        <begin position="306"/>
        <end position="329"/>
    </location>
</feature>
<dbReference type="EMBL" id="VCQV01000007">
    <property type="protein sequence ID" value="TWP37177.1"/>
    <property type="molecule type" value="Genomic_DNA"/>
</dbReference>
<evidence type="ECO:0000313" key="15">
    <source>
        <dbReference type="Proteomes" id="UP000320244"/>
    </source>
</evidence>
<dbReference type="GO" id="GO:0016020">
    <property type="term" value="C:membrane"/>
    <property type="evidence" value="ECO:0007669"/>
    <property type="project" value="UniProtKB-SubCell"/>
</dbReference>
<dbReference type="GO" id="GO:0006784">
    <property type="term" value="P:heme A biosynthetic process"/>
    <property type="evidence" value="ECO:0007669"/>
    <property type="project" value="InterPro"/>
</dbReference>
<evidence type="ECO:0000256" key="3">
    <source>
        <dbReference type="ARBA" id="ARBA00022692"/>
    </source>
</evidence>
<feature type="transmembrane region" description="Helical" evidence="13">
    <location>
        <begin position="114"/>
        <end position="132"/>
    </location>
</feature>
<dbReference type="PANTHER" id="PTHR35457:SF1">
    <property type="entry name" value="HEME A SYNTHASE"/>
    <property type="match status" value="1"/>
</dbReference>
<keyword evidence="3 13" id="KW-0812">Transmembrane</keyword>
<evidence type="ECO:0000313" key="14">
    <source>
        <dbReference type="EMBL" id="TWP37177.1"/>
    </source>
</evidence>
<accession>A0A563E3T2</accession>
<name>A0A563E3T2_9MICO</name>
<feature type="transmembrane region" description="Helical" evidence="13">
    <location>
        <begin position="178"/>
        <end position="199"/>
    </location>
</feature>
<feature type="transmembrane region" description="Helical" evidence="13">
    <location>
        <begin position="138"/>
        <end position="158"/>
    </location>
</feature>
<reference evidence="14 15" key="1">
    <citation type="submission" date="2019-05" db="EMBL/GenBank/DDBJ databases">
        <authorList>
            <person name="Lee S.D."/>
        </authorList>
    </citation>
    <scope>NUCLEOTIDE SEQUENCE [LARGE SCALE GENOMIC DNA]</scope>
    <source>
        <strain evidence="14 15">C5-26</strain>
    </source>
</reference>
<evidence type="ECO:0000256" key="4">
    <source>
        <dbReference type="ARBA" id="ARBA00022723"/>
    </source>
</evidence>
<keyword evidence="10" id="KW-1015">Disulfide bond</keyword>
<dbReference type="GO" id="GO:0046872">
    <property type="term" value="F:metal ion binding"/>
    <property type="evidence" value="ECO:0007669"/>
    <property type="project" value="UniProtKB-KW"/>
</dbReference>
<gene>
    <name evidence="14" type="ORF">FGL98_07120</name>
</gene>
<sequence length="329" mass="35469">MLPLPDSRPVQSESPVTGRWLSRLFWLNLVVEGLIVLSGGLVRLSGSGLGCPDWPDCVSGSLIPVAHQAQSWHKFVEFGNRTLTGLVSIVAVALLVAVWRWAPYRKGLRLPVALILLGIAVQAVVGGISVHLKLNPFIVAAHFLISMVLVAASAWLVWRDREGDAPPKPTARREVRLAAYAASVMGAVVLVLGTMVTGAGPHSGDATQPARLHIDVRSIAWMHADSVMLFCGLVVATWLGCRLVATTRRSAKAWLLVLVVTALQGILGYTQYFLGVPSPLVELHMLGATLLVIALTWGVLSLRERTQESPAEPAAPPARDRQRAPDRSR</sequence>
<dbReference type="InterPro" id="IPR003780">
    <property type="entry name" value="COX15/CtaA_fam"/>
</dbReference>
<feature type="transmembrane region" description="Helical" evidence="13">
    <location>
        <begin position="253"/>
        <end position="274"/>
    </location>
</feature>
<comment type="pathway">
    <text evidence="11">Porphyrin-containing compound metabolism.</text>
</comment>
<comment type="caution">
    <text evidence="14">The sequence shown here is derived from an EMBL/GenBank/DDBJ whole genome shotgun (WGS) entry which is preliminary data.</text>
</comment>
<organism evidence="14 15">
    <name type="scientific">Leekyejoonella antrihumi</name>
    <dbReference type="NCBI Taxonomy" id="1660198"/>
    <lineage>
        <taxon>Bacteria</taxon>
        <taxon>Bacillati</taxon>
        <taxon>Actinomycetota</taxon>
        <taxon>Actinomycetes</taxon>
        <taxon>Micrococcales</taxon>
        <taxon>Dermacoccaceae</taxon>
        <taxon>Leekyejoonella</taxon>
    </lineage>
</organism>
<evidence type="ECO:0000256" key="1">
    <source>
        <dbReference type="ARBA" id="ARBA00004141"/>
    </source>
</evidence>
<keyword evidence="4" id="KW-0479">Metal-binding</keyword>
<keyword evidence="9 13" id="KW-0472">Membrane</keyword>
<keyword evidence="2" id="KW-1003">Cell membrane</keyword>
<protein>
    <submittedName>
        <fullName evidence="14">Heme A synthase</fullName>
    </submittedName>
</protein>
<feature type="transmembrane region" description="Helical" evidence="13">
    <location>
        <begin position="219"/>
        <end position="241"/>
    </location>
</feature>
<evidence type="ECO:0000256" key="7">
    <source>
        <dbReference type="ARBA" id="ARBA00023004"/>
    </source>
</evidence>
<dbReference type="OrthoDB" id="5241540at2"/>
<evidence type="ECO:0000256" key="12">
    <source>
        <dbReference type="SAM" id="MobiDB-lite"/>
    </source>
</evidence>
<dbReference type="GO" id="GO:0016491">
    <property type="term" value="F:oxidoreductase activity"/>
    <property type="evidence" value="ECO:0007669"/>
    <property type="project" value="UniProtKB-KW"/>
</dbReference>